<comment type="caution">
    <text evidence="4">The sequence shown here is derived from an EMBL/GenBank/DDBJ whole genome shotgun (WGS) entry which is preliminary data.</text>
</comment>
<reference evidence="4 5" key="1">
    <citation type="submission" date="2021-07" db="EMBL/GenBank/DDBJ databases">
        <title>The Aristolochia fimbriata genome: insights into angiosperm evolution, floral development and chemical biosynthesis.</title>
        <authorList>
            <person name="Jiao Y."/>
        </authorList>
    </citation>
    <scope>NUCLEOTIDE SEQUENCE [LARGE SCALE GENOMIC DNA]</scope>
    <source>
        <strain evidence="4">IBCAS-2021</strain>
        <tissue evidence="4">Leaf</tissue>
    </source>
</reference>
<feature type="repeat" description="PPR" evidence="2">
    <location>
        <begin position="407"/>
        <end position="441"/>
    </location>
</feature>
<dbReference type="Pfam" id="PF13041">
    <property type="entry name" value="PPR_2"/>
    <property type="match status" value="1"/>
</dbReference>
<dbReference type="Pfam" id="PF14432">
    <property type="entry name" value="DYW_deaminase"/>
    <property type="match status" value="1"/>
</dbReference>
<dbReference type="PROSITE" id="PS51375">
    <property type="entry name" value="PPR"/>
    <property type="match status" value="4"/>
</dbReference>
<dbReference type="AlphaFoldDB" id="A0AAV7FEK3"/>
<dbReference type="EMBL" id="JAINDJ010000002">
    <property type="protein sequence ID" value="KAG9458964.1"/>
    <property type="molecule type" value="Genomic_DNA"/>
</dbReference>
<dbReference type="Pfam" id="PF01535">
    <property type="entry name" value="PPR"/>
    <property type="match status" value="6"/>
</dbReference>
<dbReference type="NCBIfam" id="TIGR00756">
    <property type="entry name" value="PPR"/>
    <property type="match status" value="2"/>
</dbReference>
<dbReference type="FunFam" id="1.25.40.10:FF:000031">
    <property type="entry name" value="Pentatricopeptide repeat-containing protein mitochondrial"/>
    <property type="match status" value="1"/>
</dbReference>
<name>A0AAV7FEK3_ARIFI</name>
<dbReference type="Gene3D" id="1.25.40.10">
    <property type="entry name" value="Tetratricopeptide repeat domain"/>
    <property type="match status" value="3"/>
</dbReference>
<evidence type="ECO:0000256" key="1">
    <source>
        <dbReference type="ARBA" id="ARBA00022737"/>
    </source>
</evidence>
<feature type="repeat" description="PPR" evidence="2">
    <location>
        <begin position="205"/>
        <end position="239"/>
    </location>
</feature>
<dbReference type="InterPro" id="IPR046849">
    <property type="entry name" value="E2_motif"/>
</dbReference>
<accession>A0AAV7FEK3</accession>
<feature type="repeat" description="PPR" evidence="2">
    <location>
        <begin position="442"/>
        <end position="477"/>
    </location>
</feature>
<organism evidence="4 5">
    <name type="scientific">Aristolochia fimbriata</name>
    <name type="common">White veined hardy Dutchman's pipe vine</name>
    <dbReference type="NCBI Taxonomy" id="158543"/>
    <lineage>
        <taxon>Eukaryota</taxon>
        <taxon>Viridiplantae</taxon>
        <taxon>Streptophyta</taxon>
        <taxon>Embryophyta</taxon>
        <taxon>Tracheophyta</taxon>
        <taxon>Spermatophyta</taxon>
        <taxon>Magnoliopsida</taxon>
        <taxon>Magnoliidae</taxon>
        <taxon>Piperales</taxon>
        <taxon>Aristolochiaceae</taxon>
        <taxon>Aristolochia</taxon>
    </lineage>
</organism>
<sequence>MDVSAIRLLHFMDELQSRHCGPQLRALGYGGSCALQRVNTVISLPSFSLLSNSCPTAPYRIGFRSTFASCYSSRGHELQYHVNMLKENTSLSPQCWCSTRSHFPIFIREGYDKMISSSLLHQKHLSVAPQIPKDNSDICFWDQENSLALKCRSLEALKQSHAQSLKLGLQHDIHTATTLISTCALSSWGCMDYACSIFQQIEKPTSFLFNIMVRGYLKDTNPNAAILSYLEMLERDVRPDNFTFPFVLKGCSHLFALKEGMQIHGQVFKFGFQSDIYVQNSLINVYGRCGEIKLSCAVFDQVEVKSSASWSALISAYNSLGLWYDSLWLFRRMTKEVWRPHESTFVSVLSSCAHLGAFSLGRSAHGALIRNFTGHNVVIETSLIDMYIKSGYLEKGCYVFENMPSKNKLSYSVMISGFAMHGEGKRALWVFSDMLMEGLKPDEAIYVGVLSACSRIGLVDEGLKAFDKMRFEHGLEPSIQHYGCMVDLMGRAGRLQEAYELVQNMPFEPNDVLWRSLLSACKIHGNLEVGVHVQRNLLQCNTHNSGDYILLSNLYAQNLLWDSAARVRVEMAQRGSPQMPGFSMIEVKRKVHKFVSQDKSHPQSEEIYKMLHQMGWQLRFEGYCPDISQVPLDIDDDEKRELLGAHSQKLAIAFGLITNQDSPIRVVRNLRMCKDCHTYTKYISKIYDRVIIVRDRNRFHHFREGTCSCGDYW</sequence>
<keyword evidence="1" id="KW-0677">Repeat</keyword>
<dbReference type="Pfam" id="PF20430">
    <property type="entry name" value="Eplus_motif"/>
    <property type="match status" value="1"/>
</dbReference>
<dbReference type="GO" id="GO:0009451">
    <property type="term" value="P:RNA modification"/>
    <property type="evidence" value="ECO:0007669"/>
    <property type="project" value="InterPro"/>
</dbReference>
<dbReference type="InterPro" id="IPR011990">
    <property type="entry name" value="TPR-like_helical_dom_sf"/>
</dbReference>
<dbReference type="InterPro" id="IPR002885">
    <property type="entry name" value="PPR_rpt"/>
</dbReference>
<dbReference type="GO" id="GO:0008270">
    <property type="term" value="F:zinc ion binding"/>
    <property type="evidence" value="ECO:0007669"/>
    <property type="project" value="InterPro"/>
</dbReference>
<keyword evidence="5" id="KW-1185">Reference proteome</keyword>
<evidence type="ECO:0000256" key="2">
    <source>
        <dbReference type="PROSITE-ProRule" id="PRU00708"/>
    </source>
</evidence>
<dbReference type="InterPro" id="IPR046960">
    <property type="entry name" value="PPR_At4g14850-like_plant"/>
</dbReference>
<dbReference type="Proteomes" id="UP000825729">
    <property type="component" value="Unassembled WGS sequence"/>
</dbReference>
<evidence type="ECO:0000313" key="4">
    <source>
        <dbReference type="EMBL" id="KAG9458964.1"/>
    </source>
</evidence>
<protein>
    <recommendedName>
        <fullName evidence="3">DYW domain-containing protein</fullName>
    </recommendedName>
</protein>
<dbReference type="InterPro" id="IPR046848">
    <property type="entry name" value="E_motif"/>
</dbReference>
<dbReference type="GO" id="GO:0003723">
    <property type="term" value="F:RNA binding"/>
    <property type="evidence" value="ECO:0007669"/>
    <property type="project" value="InterPro"/>
</dbReference>
<gene>
    <name evidence="4" type="ORF">H6P81_003472</name>
</gene>
<evidence type="ECO:0000259" key="3">
    <source>
        <dbReference type="Pfam" id="PF14432"/>
    </source>
</evidence>
<dbReference type="FunFam" id="1.25.40.10:FF:000470">
    <property type="entry name" value="Pentatricopeptide repeat-containing protein At5g66520"/>
    <property type="match status" value="1"/>
</dbReference>
<feature type="domain" description="DYW" evidence="3">
    <location>
        <begin position="622"/>
        <end position="713"/>
    </location>
</feature>
<dbReference type="Pfam" id="PF20431">
    <property type="entry name" value="E_motif"/>
    <property type="match status" value="1"/>
</dbReference>
<dbReference type="PANTHER" id="PTHR47926:SF400">
    <property type="entry name" value="PENTACOTRIPEPTIDE-REPEAT REGION OF PRORP DOMAIN-CONTAINING PROTEIN"/>
    <property type="match status" value="1"/>
</dbReference>
<feature type="repeat" description="PPR" evidence="2">
    <location>
        <begin position="306"/>
        <end position="340"/>
    </location>
</feature>
<dbReference type="PANTHER" id="PTHR47926">
    <property type="entry name" value="PENTATRICOPEPTIDE REPEAT-CONTAINING PROTEIN"/>
    <property type="match status" value="1"/>
</dbReference>
<evidence type="ECO:0000313" key="5">
    <source>
        <dbReference type="Proteomes" id="UP000825729"/>
    </source>
</evidence>
<proteinExistence type="predicted"/>
<dbReference type="InterPro" id="IPR032867">
    <property type="entry name" value="DYW_dom"/>
</dbReference>
<dbReference type="FunFam" id="1.25.40.10:FF:000366">
    <property type="entry name" value="Pentatricopeptide (PPR) repeat-containing protein"/>
    <property type="match status" value="1"/>
</dbReference>